<dbReference type="RefSeq" id="WP_108138472.1">
    <property type="nucleotide sequence ID" value="NZ_QAXS01000004.1"/>
</dbReference>
<protein>
    <submittedName>
        <fullName evidence="1">Uncharacterized protein</fullName>
    </submittedName>
</protein>
<dbReference type="AlphaFoldDB" id="A0A2T5RPK5"/>
<dbReference type="OrthoDB" id="2111499at2"/>
<accession>A0A2T5RPK5</accession>
<evidence type="ECO:0000313" key="1">
    <source>
        <dbReference type="EMBL" id="PTW01747.1"/>
    </source>
</evidence>
<comment type="caution">
    <text evidence="1">The sequence shown here is derived from an EMBL/GenBank/DDBJ whole genome shotgun (WGS) entry which is preliminary data.</text>
</comment>
<proteinExistence type="predicted"/>
<sequence length="171" mass="19945">MKIIDLLELDENAEVLNKKDLKEIKELPAFIISQKQKEKFSSAGQWLVLDELLEIDNKYVVYLHDEEKENTWIKLPANYVEEDYMVDYQAEDKCPLGIDVLIKEDGYPIGVIKGCDSIQQAKVDNNLDGHRYKGELGITLNDKYFLTYKKDNEEFKVVKTNVDWDRGKHTI</sequence>
<evidence type="ECO:0000313" key="2">
    <source>
        <dbReference type="Proteomes" id="UP000244089"/>
    </source>
</evidence>
<dbReference type="EMBL" id="QAXS01000004">
    <property type="protein sequence ID" value="PTW01747.1"/>
    <property type="molecule type" value="Genomic_DNA"/>
</dbReference>
<gene>
    <name evidence="1" type="ORF">C8C76_104101</name>
</gene>
<name>A0A2T5RPK5_9FIRM</name>
<dbReference type="Proteomes" id="UP000244089">
    <property type="component" value="Unassembled WGS sequence"/>
</dbReference>
<organism evidence="1 2">
    <name type="scientific">Halanaerobium saccharolyticum</name>
    <dbReference type="NCBI Taxonomy" id="43595"/>
    <lineage>
        <taxon>Bacteria</taxon>
        <taxon>Bacillati</taxon>
        <taxon>Bacillota</taxon>
        <taxon>Clostridia</taxon>
        <taxon>Halanaerobiales</taxon>
        <taxon>Halanaerobiaceae</taxon>
        <taxon>Halanaerobium</taxon>
    </lineage>
</organism>
<reference evidence="1 2" key="1">
    <citation type="submission" date="2018-04" db="EMBL/GenBank/DDBJ databases">
        <title>Subsurface microbial communities from deep shales in Ohio and West Virginia, USA.</title>
        <authorList>
            <person name="Wrighton K."/>
        </authorList>
    </citation>
    <scope>NUCLEOTIDE SEQUENCE [LARGE SCALE GENOMIC DNA]</scope>
    <source>
        <strain evidence="1 2">WC1</strain>
    </source>
</reference>